<reference evidence="5 6" key="1">
    <citation type="submission" date="2019-11" db="EMBL/GenBank/DDBJ databases">
        <title>Novel species isolated from a subtropical stream in China.</title>
        <authorList>
            <person name="Lu H."/>
        </authorList>
    </citation>
    <scope>NUCLEOTIDE SEQUENCE [LARGE SCALE GENOMIC DNA]</scope>
    <source>
        <strain evidence="5 6">FT80W</strain>
    </source>
</reference>
<dbReference type="GO" id="GO:0004104">
    <property type="term" value="F:cholinesterase activity"/>
    <property type="evidence" value="ECO:0007669"/>
    <property type="project" value="InterPro"/>
</dbReference>
<feature type="active site" description="Acyl-ester intermediate" evidence="3">
    <location>
        <position position="387"/>
    </location>
</feature>
<dbReference type="InterPro" id="IPR000997">
    <property type="entry name" value="Cholinesterase"/>
</dbReference>
<dbReference type="PROSITE" id="PS00122">
    <property type="entry name" value="CARBOXYLESTERASE_B_1"/>
    <property type="match status" value="1"/>
</dbReference>
<dbReference type="InterPro" id="IPR050309">
    <property type="entry name" value="Type-B_Carboxylest/Lipase"/>
</dbReference>
<name>A0A6I2L4C8_9BURK</name>
<keyword evidence="2" id="KW-0378">Hydrolase</keyword>
<dbReference type="PRINTS" id="PR00878">
    <property type="entry name" value="CHOLNESTRASE"/>
</dbReference>
<dbReference type="Pfam" id="PF00135">
    <property type="entry name" value="COesterase"/>
    <property type="match status" value="1"/>
</dbReference>
<dbReference type="InterPro" id="IPR002018">
    <property type="entry name" value="CarbesteraseB"/>
</dbReference>
<feature type="active site" description="Charge relay system" evidence="3">
    <location>
        <position position="520"/>
    </location>
</feature>
<sequence>MAAQSAQSTPDVGHVPALATSLVKPKSTTALKVTSPAFADGARIPADNTQYGANRFPGLQWTAGPRGTRSYVIIVQGDPRRDGQTGSRATPSAAGQTSIHFSAINLPANVTSLAAGLSALPAGASYGPNVHGLAEPYAGPHTHTSVPQPYHFQVFALNTKLTASHTLTFDQIIAAMQGHVLASGEITATSAKPEGEQYAKAVRTESGLVTGVAGRDSAVTIYKGIPYAAPPVGALRWRPPAPAQAWEGVRKADQFGPLCPQPAEPGMPPQAMSEDCLTLNIWTASAVEATPRPVYVWIYGGGFIGGTGASPDFDGEGLARKGVLVVTFNYRLGALGFLSTPELSAESGHKASGNYGLLDDIAVLQWVQRNIAAFGGDPKRVTIGGQSAGAGSVGFLSMSPLATGLFQQSIAQSHARDPRDPELRYLSVSYRQQQAAEQAGLRYVDAKGTHDLAALRAMPWQQVVEGSNTIDANVDTLSSGKPPLFRPVVDGWVIPQGYSATMAANAQNKVIYIAGNNSDETGAVPETAFATLRARTGPPRAGNPQVNVTLEAFRSNARAKFGALADDFLKLYPATNDDEAALASNQAARDNSRISTWSWARAWEKGSGKPVYTYFWTHAQPGPGAAMRGAFHGSEINYAFGNLYATNRPWTDEDKRIADTMSSYWANIIKTGNPNGAGLPQWPAYDAGAASVMRLGEDWGTMPIATPERIDFWQRFFATQQPW</sequence>
<dbReference type="PANTHER" id="PTHR11559">
    <property type="entry name" value="CARBOXYLESTERASE"/>
    <property type="match status" value="1"/>
</dbReference>
<dbReference type="CDD" id="cd00865">
    <property type="entry name" value="PEBP_bact_arch"/>
    <property type="match status" value="1"/>
</dbReference>
<keyword evidence="6" id="KW-1185">Reference proteome</keyword>
<dbReference type="InterPro" id="IPR005247">
    <property type="entry name" value="YbhB_YbcL/LppC-like"/>
</dbReference>
<evidence type="ECO:0000256" key="1">
    <source>
        <dbReference type="ARBA" id="ARBA00005964"/>
    </source>
</evidence>
<feature type="domain" description="Carboxylesterase type B" evidence="4">
    <location>
        <begin position="200"/>
        <end position="713"/>
    </location>
</feature>
<dbReference type="SUPFAM" id="SSF53474">
    <property type="entry name" value="alpha/beta-Hydrolases"/>
    <property type="match status" value="1"/>
</dbReference>
<dbReference type="Gene3D" id="3.40.50.1820">
    <property type="entry name" value="alpha/beta hydrolase"/>
    <property type="match status" value="1"/>
</dbReference>
<dbReference type="InterPro" id="IPR036610">
    <property type="entry name" value="PEBP-like_sf"/>
</dbReference>
<proteinExistence type="inferred from homology"/>
<dbReference type="InterPro" id="IPR029058">
    <property type="entry name" value="AB_hydrolase_fold"/>
</dbReference>
<dbReference type="Gene3D" id="3.90.280.10">
    <property type="entry name" value="PEBP-like"/>
    <property type="match status" value="1"/>
</dbReference>
<dbReference type="Proteomes" id="UP000433309">
    <property type="component" value="Unassembled WGS sequence"/>
</dbReference>
<gene>
    <name evidence="5" type="ORF">GJ699_15800</name>
</gene>
<evidence type="ECO:0000259" key="4">
    <source>
        <dbReference type="Pfam" id="PF00135"/>
    </source>
</evidence>
<accession>A0A6I2L4C8</accession>
<organism evidence="5 6">
    <name type="scientific">Duganella guangzhouensis</name>
    <dbReference type="NCBI Taxonomy" id="2666084"/>
    <lineage>
        <taxon>Bacteria</taxon>
        <taxon>Pseudomonadati</taxon>
        <taxon>Pseudomonadota</taxon>
        <taxon>Betaproteobacteria</taxon>
        <taxon>Burkholderiales</taxon>
        <taxon>Oxalobacteraceae</taxon>
        <taxon>Telluria group</taxon>
        <taxon>Duganella</taxon>
    </lineage>
</organism>
<comment type="caution">
    <text evidence="5">The sequence shown here is derived from an EMBL/GenBank/DDBJ whole genome shotgun (WGS) entry which is preliminary data.</text>
</comment>
<dbReference type="AlphaFoldDB" id="A0A6I2L4C8"/>
<dbReference type="InterPro" id="IPR008914">
    <property type="entry name" value="PEBP"/>
</dbReference>
<dbReference type="InterPro" id="IPR019826">
    <property type="entry name" value="Carboxylesterase_B_AS"/>
</dbReference>
<protein>
    <submittedName>
        <fullName evidence="5">Carboxylesterase family protein</fullName>
    </submittedName>
</protein>
<dbReference type="SUPFAM" id="SSF49777">
    <property type="entry name" value="PEBP-like"/>
    <property type="match status" value="1"/>
</dbReference>
<dbReference type="Pfam" id="PF01161">
    <property type="entry name" value="PBP"/>
    <property type="match status" value="1"/>
</dbReference>
<evidence type="ECO:0000256" key="2">
    <source>
        <dbReference type="ARBA" id="ARBA00022801"/>
    </source>
</evidence>
<dbReference type="EMBL" id="WKJK01000007">
    <property type="protein sequence ID" value="MRW91456.1"/>
    <property type="molecule type" value="Genomic_DNA"/>
</dbReference>
<evidence type="ECO:0000313" key="6">
    <source>
        <dbReference type="Proteomes" id="UP000433309"/>
    </source>
</evidence>
<comment type="similarity">
    <text evidence="1">Belongs to the type-B carboxylesterase/lipase family.</text>
</comment>
<evidence type="ECO:0000256" key="3">
    <source>
        <dbReference type="PIRSR" id="PIRSR600997-1"/>
    </source>
</evidence>
<feature type="active site" description="Charge relay system" evidence="3">
    <location>
        <position position="632"/>
    </location>
</feature>
<evidence type="ECO:0000313" key="5">
    <source>
        <dbReference type="EMBL" id="MRW91456.1"/>
    </source>
</evidence>